<evidence type="ECO:0000313" key="3">
    <source>
        <dbReference type="Proteomes" id="UP000315711"/>
    </source>
</evidence>
<dbReference type="RefSeq" id="WP_158640069.1">
    <property type="nucleotide sequence ID" value="NZ_VLKZ01000013.1"/>
</dbReference>
<accession>A0A562Q9A8</accession>
<sequence>MGVVRTDKWLRIYCQKWRKVDSLSEKMSLHRQVMIEPLSDIFETKNTRALQQFLFQAGLVRPDVSIDLEVEQLMDRSAWIETQKQLTYLQKKWTGPDVKLYLLPVEKRHSFLMKELGGKMGITLPKAIILFIHSRLTKRELQALVTHEYHHSCRLMHTKLTEKSMPLLESMVMEGLAELAVKEEIGTDVNAAWTSYYDQRWIHDWFNRWIRPNLFLKDRKKHQVYLYGNEQVKVPLWLGYYIGYQLVHSAAKDTDKTITLLDESAEALFERSIFFEKKGTN</sequence>
<evidence type="ECO:0000313" key="2">
    <source>
        <dbReference type="EMBL" id="TWI53313.1"/>
    </source>
</evidence>
<feature type="domain" description="DUF2268" evidence="1">
    <location>
        <begin position="79"/>
        <end position="267"/>
    </location>
</feature>
<dbReference type="AlphaFoldDB" id="A0A562Q9A8"/>
<reference evidence="2 3" key="1">
    <citation type="journal article" date="2015" name="Stand. Genomic Sci.">
        <title>Genomic Encyclopedia of Bacterial and Archaeal Type Strains, Phase III: the genomes of soil and plant-associated and newly described type strains.</title>
        <authorList>
            <person name="Whitman W.B."/>
            <person name="Woyke T."/>
            <person name="Klenk H.P."/>
            <person name="Zhou Y."/>
            <person name="Lilburn T.G."/>
            <person name="Beck B.J."/>
            <person name="De Vos P."/>
            <person name="Vandamme P."/>
            <person name="Eisen J.A."/>
            <person name="Garrity G."/>
            <person name="Hugenholtz P."/>
            <person name="Kyrpides N.C."/>
        </authorList>
    </citation>
    <scope>NUCLEOTIDE SEQUENCE [LARGE SCALE GENOMIC DNA]</scope>
    <source>
        <strain evidence="2 3">CGMCC 1.10116</strain>
    </source>
</reference>
<dbReference type="InterPro" id="IPR018728">
    <property type="entry name" value="DUF2268"/>
</dbReference>
<dbReference type="EMBL" id="VLKZ01000013">
    <property type="protein sequence ID" value="TWI53313.1"/>
    <property type="molecule type" value="Genomic_DNA"/>
</dbReference>
<evidence type="ECO:0000259" key="1">
    <source>
        <dbReference type="Pfam" id="PF10026"/>
    </source>
</evidence>
<protein>
    <submittedName>
        <fullName evidence="2">Uncharacterized protein YjaZ</fullName>
    </submittedName>
</protein>
<name>A0A562Q9A8_9BACI</name>
<dbReference type="OrthoDB" id="2449457at2"/>
<proteinExistence type="predicted"/>
<gene>
    <name evidence="2" type="ORF">IQ10_03448</name>
</gene>
<dbReference type="Pfam" id="PF10026">
    <property type="entry name" value="DUF2268"/>
    <property type="match status" value="1"/>
</dbReference>
<dbReference type="Proteomes" id="UP000315711">
    <property type="component" value="Unassembled WGS sequence"/>
</dbReference>
<keyword evidence="3" id="KW-1185">Reference proteome</keyword>
<comment type="caution">
    <text evidence="2">The sequence shown here is derived from an EMBL/GenBank/DDBJ whole genome shotgun (WGS) entry which is preliminary data.</text>
</comment>
<organism evidence="2 3">
    <name type="scientific">Halalkalibacter nanhaiisediminis</name>
    <dbReference type="NCBI Taxonomy" id="688079"/>
    <lineage>
        <taxon>Bacteria</taxon>
        <taxon>Bacillati</taxon>
        <taxon>Bacillota</taxon>
        <taxon>Bacilli</taxon>
        <taxon>Bacillales</taxon>
        <taxon>Bacillaceae</taxon>
        <taxon>Halalkalibacter</taxon>
    </lineage>
</organism>